<feature type="transmembrane region" description="Helical" evidence="5">
    <location>
        <begin position="295"/>
        <end position="320"/>
    </location>
</feature>
<evidence type="ECO:0000256" key="4">
    <source>
        <dbReference type="ARBA" id="ARBA00023136"/>
    </source>
</evidence>
<feature type="transmembrane region" description="Helical" evidence="5">
    <location>
        <begin position="47"/>
        <end position="70"/>
    </location>
</feature>
<dbReference type="EMBL" id="LT670847">
    <property type="protein sequence ID" value="SHM06674.1"/>
    <property type="molecule type" value="Genomic_DNA"/>
</dbReference>
<dbReference type="InParanoid" id="A0A1M7FRH7"/>
<evidence type="ECO:0000256" key="1">
    <source>
        <dbReference type="ARBA" id="ARBA00004141"/>
    </source>
</evidence>
<dbReference type="PANTHER" id="PTHR11785">
    <property type="entry name" value="AMINO ACID TRANSPORTER"/>
    <property type="match status" value="1"/>
</dbReference>
<protein>
    <submittedName>
        <fullName evidence="6">Amino acid/polyamine/organocation transporter, APC superfamily</fullName>
    </submittedName>
</protein>
<dbReference type="STRING" id="29571.SAMN05878437_1055"/>
<evidence type="ECO:0000256" key="3">
    <source>
        <dbReference type="ARBA" id="ARBA00022989"/>
    </source>
</evidence>
<dbReference type="InterPro" id="IPR050598">
    <property type="entry name" value="AminoAcid_Transporter"/>
</dbReference>
<dbReference type="OrthoDB" id="9804700at2"/>
<proteinExistence type="predicted"/>
<sequence length="479" mass="51895">MSNQPQGGVEFSRVLARTDVLALAFGAMIGWGWIVLTGGWIQSAGSLGAITAFLLGGTVVVLVGLTYAELASAMPQVGGEHVYSYRAMGHFASFLCTWAITLGYVSVVAFEAVALPTVVEHLFPNYAVGQMWNIAGWDVKATWVAVGVAGSMLMMWINYIGVRTAALVQKVVTLLILAVGVMFITGALFQGSTETMQPLFSVEEGVMGGIMMVIIMVPFMFVGFDVIPQAAEEIDLPFKEIGRVLMISVILAVFWYSFIILGTALMLDPEALGASSLAVPDAMQAVFQAPWAGNLMILAGIAGIITSWNAFYIGGSRAIYALAHSGMLPAFLAKLHPKHRTPTNAILLMGLFSSIAPFFGRQALVWLVVAGGLGIVVAYLCVSLSFVLLRLREPDMPRPFRVYRGKTVGTLSVLMSVLMIGLYMPGSPSALTLTEWSIFVGWMLFGLVLYSWSRMRYGVDYTEKVMQRELAEQSPYEGR</sequence>
<feature type="transmembrane region" description="Helical" evidence="5">
    <location>
        <begin position="365"/>
        <end position="391"/>
    </location>
</feature>
<keyword evidence="4 5" id="KW-0472">Membrane</keyword>
<dbReference type="Pfam" id="PF13520">
    <property type="entry name" value="AA_permease_2"/>
    <property type="match status" value="1"/>
</dbReference>
<keyword evidence="7" id="KW-1185">Reference proteome</keyword>
<evidence type="ECO:0000256" key="2">
    <source>
        <dbReference type="ARBA" id="ARBA00022692"/>
    </source>
</evidence>
<gene>
    <name evidence="6" type="ORF">SAMN05878437_1055</name>
</gene>
<dbReference type="Gene3D" id="1.20.1740.10">
    <property type="entry name" value="Amino acid/polyamine transporter I"/>
    <property type="match status" value="1"/>
</dbReference>
<organism evidence="6 7">
    <name type="scientific">Vreelandella subglaciescola</name>
    <dbReference type="NCBI Taxonomy" id="29571"/>
    <lineage>
        <taxon>Bacteria</taxon>
        <taxon>Pseudomonadati</taxon>
        <taxon>Pseudomonadota</taxon>
        <taxon>Gammaproteobacteria</taxon>
        <taxon>Oceanospirillales</taxon>
        <taxon>Halomonadaceae</taxon>
        <taxon>Vreelandella</taxon>
    </lineage>
</organism>
<evidence type="ECO:0000256" key="5">
    <source>
        <dbReference type="SAM" id="Phobius"/>
    </source>
</evidence>
<dbReference type="FunCoup" id="A0A1M7FRH7">
    <property type="interactions" value="388"/>
</dbReference>
<dbReference type="PIRSF" id="PIRSF006060">
    <property type="entry name" value="AA_transporter"/>
    <property type="match status" value="1"/>
</dbReference>
<keyword evidence="2 5" id="KW-0812">Transmembrane</keyword>
<reference evidence="6 7" key="1">
    <citation type="submission" date="2016-11" db="EMBL/GenBank/DDBJ databases">
        <authorList>
            <person name="Jaros S."/>
            <person name="Januszkiewicz K."/>
            <person name="Wedrychowicz H."/>
        </authorList>
    </citation>
    <scope>NUCLEOTIDE SEQUENCE [LARGE SCALE GENOMIC DNA]</scope>
    <source>
        <strain evidence="6 7">ACAM 12</strain>
    </source>
</reference>
<evidence type="ECO:0000313" key="6">
    <source>
        <dbReference type="EMBL" id="SHM06674.1"/>
    </source>
</evidence>
<feature type="transmembrane region" description="Helical" evidence="5">
    <location>
        <begin position="141"/>
        <end position="159"/>
    </location>
</feature>
<dbReference type="AlphaFoldDB" id="A0A1M7FRH7"/>
<feature type="transmembrane region" description="Helical" evidence="5">
    <location>
        <begin position="244"/>
        <end position="267"/>
    </location>
</feature>
<keyword evidence="3 5" id="KW-1133">Transmembrane helix</keyword>
<dbReference type="PANTHER" id="PTHR11785:SF512">
    <property type="entry name" value="SOBREMESA, ISOFORM B"/>
    <property type="match status" value="1"/>
</dbReference>
<feature type="transmembrane region" description="Helical" evidence="5">
    <location>
        <begin position="171"/>
        <end position="193"/>
    </location>
</feature>
<feature type="transmembrane region" description="Helical" evidence="5">
    <location>
        <begin position="436"/>
        <end position="452"/>
    </location>
</feature>
<feature type="transmembrane region" description="Helical" evidence="5">
    <location>
        <begin position="403"/>
        <end position="424"/>
    </location>
</feature>
<dbReference type="RefSeq" id="WP_079551871.1">
    <property type="nucleotide sequence ID" value="NZ_LT670847.1"/>
</dbReference>
<dbReference type="InterPro" id="IPR002293">
    <property type="entry name" value="AA/rel_permease1"/>
</dbReference>
<name>A0A1M7FRH7_9GAMM</name>
<feature type="transmembrane region" description="Helical" evidence="5">
    <location>
        <begin position="91"/>
        <end position="115"/>
    </location>
</feature>
<dbReference type="Proteomes" id="UP000190911">
    <property type="component" value="Chromosome I"/>
</dbReference>
<dbReference type="GO" id="GO:0015179">
    <property type="term" value="F:L-amino acid transmembrane transporter activity"/>
    <property type="evidence" value="ECO:0007669"/>
    <property type="project" value="TreeGrafter"/>
</dbReference>
<feature type="transmembrane region" description="Helical" evidence="5">
    <location>
        <begin position="205"/>
        <end position="224"/>
    </location>
</feature>
<comment type="subcellular location">
    <subcellularLocation>
        <location evidence="1">Membrane</location>
        <topology evidence="1">Multi-pass membrane protein</topology>
    </subcellularLocation>
</comment>
<feature type="transmembrane region" description="Helical" evidence="5">
    <location>
        <begin position="20"/>
        <end position="41"/>
    </location>
</feature>
<evidence type="ECO:0000313" key="7">
    <source>
        <dbReference type="Proteomes" id="UP000190911"/>
    </source>
</evidence>
<accession>A0A1M7FRH7</accession>
<dbReference type="GO" id="GO:0016020">
    <property type="term" value="C:membrane"/>
    <property type="evidence" value="ECO:0007669"/>
    <property type="project" value="UniProtKB-SubCell"/>
</dbReference>
<feature type="transmembrane region" description="Helical" evidence="5">
    <location>
        <begin position="341"/>
        <end position="359"/>
    </location>
</feature>